<dbReference type="SMART" id="SM00717">
    <property type="entry name" value="SANT"/>
    <property type="match status" value="1"/>
</dbReference>
<reference evidence="4" key="1">
    <citation type="submission" date="2021-01" db="EMBL/GenBank/DDBJ databases">
        <authorList>
            <person name="Corre E."/>
            <person name="Pelletier E."/>
            <person name="Niang G."/>
            <person name="Scheremetjew M."/>
            <person name="Finn R."/>
            <person name="Kale V."/>
            <person name="Holt S."/>
            <person name="Cochrane G."/>
            <person name="Meng A."/>
            <person name="Brown T."/>
            <person name="Cohen L."/>
        </authorList>
    </citation>
    <scope>NUCLEOTIDE SEQUENCE</scope>
    <source>
        <strain evidence="4">GSO104</strain>
    </source>
</reference>
<dbReference type="InterPro" id="IPR001005">
    <property type="entry name" value="SANT/Myb"/>
</dbReference>
<evidence type="ECO:0000259" key="2">
    <source>
        <dbReference type="PROSITE" id="PS51294"/>
    </source>
</evidence>
<dbReference type="Gene3D" id="1.10.10.60">
    <property type="entry name" value="Homeodomain-like"/>
    <property type="match status" value="2"/>
</dbReference>
<proteinExistence type="predicted"/>
<sequence>MTKWSEIAKQLPGRIGDQVKERWVNNLNPETKRGTWSLEEIDILHQAQAKYGNKWSMISKLLPGRSENSVKNRWYNGKVSERRARRKMLEGEADFRGEGSLIEGPELPEQKHEVCFKEEMNSPCVKENIFEPEPF</sequence>
<evidence type="ECO:0000313" key="3">
    <source>
        <dbReference type="EMBL" id="CAE4614950.1"/>
    </source>
</evidence>
<dbReference type="EMBL" id="HBNS01024040">
    <property type="protein sequence ID" value="CAE4614951.1"/>
    <property type="molecule type" value="Transcribed_RNA"/>
</dbReference>
<dbReference type="InterPro" id="IPR017930">
    <property type="entry name" value="Myb_dom"/>
</dbReference>
<dbReference type="Pfam" id="PF00249">
    <property type="entry name" value="Myb_DNA-binding"/>
    <property type="match status" value="2"/>
</dbReference>
<evidence type="ECO:0000313" key="4">
    <source>
        <dbReference type="EMBL" id="CAE4614951.1"/>
    </source>
</evidence>
<dbReference type="PROSITE" id="PS50090">
    <property type="entry name" value="MYB_LIKE"/>
    <property type="match status" value="2"/>
</dbReference>
<feature type="domain" description="Myb-like" evidence="1">
    <location>
        <begin position="28"/>
        <end position="76"/>
    </location>
</feature>
<feature type="domain" description="Myb-like" evidence="1">
    <location>
        <begin position="1"/>
        <end position="27"/>
    </location>
</feature>
<dbReference type="GO" id="GO:0005634">
    <property type="term" value="C:nucleus"/>
    <property type="evidence" value="ECO:0007669"/>
    <property type="project" value="TreeGrafter"/>
</dbReference>
<feature type="domain" description="HTH myb-type" evidence="2">
    <location>
        <begin position="1"/>
        <end position="23"/>
    </location>
</feature>
<dbReference type="InterPro" id="IPR050560">
    <property type="entry name" value="MYB_TF"/>
</dbReference>
<dbReference type="CDD" id="cd00167">
    <property type="entry name" value="SANT"/>
    <property type="match status" value="2"/>
</dbReference>
<name>A0A6V2GPG0_9STRA</name>
<gene>
    <name evidence="3" type="ORF">DBRI00130_LOCUS18962</name>
    <name evidence="4" type="ORF">DBRI00130_LOCUS18963</name>
</gene>
<dbReference type="GO" id="GO:0000981">
    <property type="term" value="F:DNA-binding transcription factor activity, RNA polymerase II-specific"/>
    <property type="evidence" value="ECO:0007669"/>
    <property type="project" value="TreeGrafter"/>
</dbReference>
<organism evidence="4">
    <name type="scientific">Ditylum brightwellii</name>
    <dbReference type="NCBI Taxonomy" id="49249"/>
    <lineage>
        <taxon>Eukaryota</taxon>
        <taxon>Sar</taxon>
        <taxon>Stramenopiles</taxon>
        <taxon>Ochrophyta</taxon>
        <taxon>Bacillariophyta</taxon>
        <taxon>Mediophyceae</taxon>
        <taxon>Lithodesmiophycidae</taxon>
        <taxon>Lithodesmiales</taxon>
        <taxon>Lithodesmiaceae</taxon>
        <taxon>Ditylum</taxon>
    </lineage>
</organism>
<dbReference type="InterPro" id="IPR009057">
    <property type="entry name" value="Homeodomain-like_sf"/>
</dbReference>
<dbReference type="PANTHER" id="PTHR45614">
    <property type="entry name" value="MYB PROTEIN-RELATED"/>
    <property type="match status" value="1"/>
</dbReference>
<dbReference type="GO" id="GO:0000978">
    <property type="term" value="F:RNA polymerase II cis-regulatory region sequence-specific DNA binding"/>
    <property type="evidence" value="ECO:0007669"/>
    <property type="project" value="TreeGrafter"/>
</dbReference>
<accession>A0A6V2GPG0</accession>
<feature type="domain" description="HTH myb-type" evidence="2">
    <location>
        <begin position="28"/>
        <end position="82"/>
    </location>
</feature>
<protein>
    <submittedName>
        <fullName evidence="4">Uncharacterized protein</fullName>
    </submittedName>
</protein>
<dbReference type="PANTHER" id="PTHR45614:SF274">
    <property type="entry name" value="MYB-LIKE DNA-BINDING PROTEIN"/>
    <property type="match status" value="1"/>
</dbReference>
<dbReference type="PROSITE" id="PS51294">
    <property type="entry name" value="HTH_MYB"/>
    <property type="match status" value="2"/>
</dbReference>
<dbReference type="EMBL" id="HBNS01024039">
    <property type="protein sequence ID" value="CAE4614950.1"/>
    <property type="molecule type" value="Transcribed_RNA"/>
</dbReference>
<dbReference type="AlphaFoldDB" id="A0A6V2GPG0"/>
<dbReference type="SUPFAM" id="SSF46689">
    <property type="entry name" value="Homeodomain-like"/>
    <property type="match status" value="1"/>
</dbReference>
<evidence type="ECO:0000259" key="1">
    <source>
        <dbReference type="PROSITE" id="PS50090"/>
    </source>
</evidence>